<dbReference type="SMART" id="SM01353">
    <property type="entry name" value="AIF_C"/>
    <property type="match status" value="1"/>
</dbReference>
<dbReference type="GO" id="GO:0046983">
    <property type="term" value="F:protein dimerization activity"/>
    <property type="evidence" value="ECO:0007669"/>
    <property type="project" value="InterPro"/>
</dbReference>
<organism evidence="12">
    <name type="scientific">Mizugakiibacter sediminis</name>
    <dbReference type="NCBI Taxonomy" id="1475481"/>
    <lineage>
        <taxon>Bacteria</taxon>
        <taxon>Pseudomonadati</taxon>
        <taxon>Pseudomonadota</taxon>
        <taxon>Gammaproteobacteria</taxon>
        <taxon>Lysobacterales</taxon>
        <taxon>Rhodanobacteraceae</taxon>
        <taxon>Mizugakiibacter</taxon>
    </lineage>
</organism>
<dbReference type="GO" id="GO:0012501">
    <property type="term" value="P:programmed cell death"/>
    <property type="evidence" value="ECO:0007669"/>
    <property type="project" value="TreeGrafter"/>
</dbReference>
<dbReference type="Gene3D" id="3.30.390.30">
    <property type="match status" value="1"/>
</dbReference>
<accession>A0A0K8QNQ7</accession>
<dbReference type="Proteomes" id="UP000253740">
    <property type="component" value="Unassembled WGS sequence"/>
</dbReference>
<evidence type="ECO:0000313" key="13">
    <source>
        <dbReference type="Proteomes" id="UP000253740"/>
    </source>
</evidence>
<dbReference type="PANTHER" id="PTHR43557:SF4">
    <property type="entry name" value="APOPTOSIS-INDUCING FACTOR 1, MITOCHONDRIAL"/>
    <property type="match status" value="1"/>
</dbReference>
<dbReference type="GO" id="GO:0016174">
    <property type="term" value="F:NAD(P)H oxidase H2O2-forming activity"/>
    <property type="evidence" value="ECO:0007669"/>
    <property type="project" value="TreeGrafter"/>
</dbReference>
<dbReference type="STRING" id="1475481.GCA_000953855_01371"/>
<dbReference type="EMBL" id="DF970184">
    <property type="protein sequence ID" value="GAP66052.1"/>
    <property type="molecule type" value="Genomic_DNA"/>
</dbReference>
<evidence type="ECO:0000313" key="11">
    <source>
        <dbReference type="EMBL" id="GAN45621.1"/>
    </source>
</evidence>
<dbReference type="InterPro" id="IPR023753">
    <property type="entry name" value="FAD/NAD-binding_dom"/>
</dbReference>
<evidence type="ECO:0000313" key="12">
    <source>
        <dbReference type="EMBL" id="GAP66052.1"/>
    </source>
</evidence>
<evidence type="ECO:0000256" key="1">
    <source>
        <dbReference type="ARBA" id="ARBA00001974"/>
    </source>
</evidence>
<evidence type="ECO:0000259" key="9">
    <source>
        <dbReference type="Pfam" id="PF07992"/>
    </source>
</evidence>
<evidence type="ECO:0000256" key="8">
    <source>
        <dbReference type="ARBA" id="ARBA00047786"/>
    </source>
</evidence>
<dbReference type="InterPro" id="IPR016156">
    <property type="entry name" value="FAD/NAD-linked_Rdtase_dimer_sf"/>
</dbReference>
<evidence type="ECO:0000256" key="6">
    <source>
        <dbReference type="ARBA" id="ARBA00023002"/>
    </source>
</evidence>
<dbReference type="EMBL" id="DF952381">
    <property type="protein sequence ID" value="GAN45621.1"/>
    <property type="molecule type" value="Genomic_DNA"/>
</dbReference>
<keyword evidence="3" id="KW-0053">Apoptosis</keyword>
<comment type="catalytic activity">
    <reaction evidence="8">
        <text>A + NADH + H(+) = AH2 + NAD(+)</text>
        <dbReference type="Rhea" id="RHEA:11356"/>
        <dbReference type="ChEBI" id="CHEBI:13193"/>
        <dbReference type="ChEBI" id="CHEBI:15378"/>
        <dbReference type="ChEBI" id="CHEBI:17499"/>
        <dbReference type="ChEBI" id="CHEBI:57540"/>
        <dbReference type="ChEBI" id="CHEBI:57945"/>
    </reaction>
</comment>
<dbReference type="AlphaFoldDB" id="A0A0K8QNQ7"/>
<dbReference type="PRINTS" id="PR00368">
    <property type="entry name" value="FADPNR"/>
</dbReference>
<keyword evidence="6" id="KW-0560">Oxidoreductase</keyword>
<evidence type="ECO:0000259" key="10">
    <source>
        <dbReference type="Pfam" id="PF14721"/>
    </source>
</evidence>
<keyword evidence="7" id="KW-0520">NAD</keyword>
<dbReference type="InterPro" id="IPR050446">
    <property type="entry name" value="FAD-oxidoreductase/Apoptosis"/>
</dbReference>
<dbReference type="OrthoDB" id="9768666at2"/>
<evidence type="ECO:0000256" key="7">
    <source>
        <dbReference type="ARBA" id="ARBA00023027"/>
    </source>
</evidence>
<evidence type="ECO:0000256" key="3">
    <source>
        <dbReference type="ARBA" id="ARBA00022703"/>
    </source>
</evidence>
<reference evidence="12" key="2">
    <citation type="submission" date="2015-08" db="EMBL/GenBank/DDBJ databases">
        <title>Complete DNA Sequence of Pseudomonas syringae pv. actinidiae, the Causal Agent of Kiwifruit Canker Disease.</title>
        <authorList>
            <person name="Rikkerink E.H.A."/>
            <person name="Fineran P.C."/>
        </authorList>
    </citation>
    <scope>NUCLEOTIDE SEQUENCE</scope>
    <source>
        <strain evidence="12">SkMP5</strain>
    </source>
</reference>
<keyword evidence="5" id="KW-0809">Transit peptide</keyword>
<dbReference type="PANTHER" id="PTHR43557">
    <property type="entry name" value="APOPTOSIS-INDUCING FACTOR 1"/>
    <property type="match status" value="1"/>
</dbReference>
<dbReference type="RefSeq" id="WP_062536373.1">
    <property type="nucleotide sequence ID" value="NZ_DF970184.1"/>
</dbReference>
<proteinExistence type="predicted"/>
<keyword evidence="4" id="KW-0274">FAD</keyword>
<evidence type="ECO:0000256" key="4">
    <source>
        <dbReference type="ARBA" id="ARBA00022827"/>
    </source>
</evidence>
<dbReference type="GO" id="GO:0071949">
    <property type="term" value="F:FAD binding"/>
    <property type="evidence" value="ECO:0007669"/>
    <property type="project" value="TreeGrafter"/>
</dbReference>
<dbReference type="SUPFAM" id="SSF55424">
    <property type="entry name" value="FAD/NAD-linked reductases, dimerisation (C-terminal) domain"/>
    <property type="match status" value="1"/>
</dbReference>
<keyword evidence="13" id="KW-1185">Reference proteome</keyword>
<protein>
    <submittedName>
        <fullName evidence="11">FAD-dependent pyridine nucleotide-disulfide oxidoreductase</fullName>
    </submittedName>
    <submittedName>
        <fullName evidence="12">NAD(P)H-nitrite reductase</fullName>
    </submittedName>
</protein>
<evidence type="ECO:0000256" key="2">
    <source>
        <dbReference type="ARBA" id="ARBA00022630"/>
    </source>
</evidence>
<dbReference type="Pfam" id="PF14721">
    <property type="entry name" value="AIF_C"/>
    <property type="match status" value="1"/>
</dbReference>
<dbReference type="GO" id="GO:0033108">
    <property type="term" value="P:mitochondrial respiratory chain complex assembly"/>
    <property type="evidence" value="ECO:0007669"/>
    <property type="project" value="TreeGrafter"/>
</dbReference>
<dbReference type="HOGENOM" id="CLU_003291_4_0_6"/>
<dbReference type="Gene3D" id="3.50.50.60">
    <property type="entry name" value="FAD/NAD(P)-binding domain"/>
    <property type="match status" value="2"/>
</dbReference>
<comment type="cofactor">
    <cofactor evidence="1">
        <name>FAD</name>
        <dbReference type="ChEBI" id="CHEBI:57692"/>
    </cofactor>
</comment>
<dbReference type="SUPFAM" id="SSF51905">
    <property type="entry name" value="FAD/NAD(P)-binding domain"/>
    <property type="match status" value="1"/>
</dbReference>
<reference evidence="11" key="1">
    <citation type="submission" date="2015-03" db="EMBL/GenBank/DDBJ databases">
        <title>Draft genome sequence of Mizugakiibacter sediminis skMP5.</title>
        <authorList>
            <person name="Watanabe T."/>
            <person name="Kojima H."/>
            <person name="Fukui M."/>
        </authorList>
    </citation>
    <scope>NUCLEOTIDE SEQUENCE</scope>
    <source>
        <strain evidence="11">SkMP5</strain>
    </source>
</reference>
<sequence length="393" mass="41833">MQHDYDYLIVGAGMAGEAAAQALRSVDADARIGLIGAEPYPPYDRPPLSKALWKDAQEDSVWRPVAKARALLHLGRRAVALDRAAHTVADDAGDVYRYRKLLLATGGTPRRLAFGGDAVIHYRTLDDYRRLRAAVTPGARAAVVGGGFIGSEIAAALALNGCRVTMLFPEDAIGARVYPPALARFVTDYYRGRGVDVRCGVTAVDGAARDGGFELALSDGTALRADIVVAGLGIAPNVELAARAGLAVDDGIVVDAHLRTSDPDIYAAGDVAAFPAPALGRRLRVEHENAAIAQGHRAGLGMAGQDAPYDELPFFYSDLFDLGYEAVGTLDARLETVEQWAQPFREGVVYYLDAGRVRGVLLWNTWGQVESARALIAAPGPFDAESVRGRLPA</sequence>
<dbReference type="Pfam" id="PF07992">
    <property type="entry name" value="Pyr_redox_2"/>
    <property type="match status" value="1"/>
</dbReference>
<dbReference type="GO" id="GO:0005737">
    <property type="term" value="C:cytoplasm"/>
    <property type="evidence" value="ECO:0007669"/>
    <property type="project" value="TreeGrafter"/>
</dbReference>
<keyword evidence="2" id="KW-0285">Flavoprotein</keyword>
<dbReference type="InterPro" id="IPR036188">
    <property type="entry name" value="FAD/NAD-bd_sf"/>
</dbReference>
<gene>
    <name evidence="11" type="ORF">MBSD_2170</name>
    <name evidence="12" type="ORF">MBSD_n1354</name>
</gene>
<dbReference type="PRINTS" id="PR00411">
    <property type="entry name" value="PNDRDTASEI"/>
</dbReference>
<dbReference type="InterPro" id="IPR029324">
    <property type="entry name" value="AIF_C"/>
</dbReference>
<feature type="domain" description="FAD/NAD(P)-binding" evidence="9">
    <location>
        <begin position="5"/>
        <end position="295"/>
    </location>
</feature>
<feature type="domain" description="Mitochondrial apoptosis-inducing factor C-terminal" evidence="10">
    <location>
        <begin position="298"/>
        <end position="342"/>
    </location>
</feature>
<name>A0A0K8QNQ7_9GAMM</name>
<evidence type="ECO:0000256" key="5">
    <source>
        <dbReference type="ARBA" id="ARBA00022946"/>
    </source>
</evidence>